<dbReference type="InterPro" id="IPR038770">
    <property type="entry name" value="Na+/solute_symporter_sf"/>
</dbReference>
<protein>
    <recommendedName>
        <fullName evidence="5">RCK N-terminal domain-containing protein</fullName>
    </recommendedName>
</protein>
<comment type="similarity">
    <text evidence="1">Belongs to the monovalent cation:proton antiporter 2 (CPA2) transporter (TC 2.A.37) family.</text>
</comment>
<dbReference type="SUPFAM" id="SSF51735">
    <property type="entry name" value="NAD(P)-binding Rossmann-fold domains"/>
    <property type="match status" value="2"/>
</dbReference>
<keyword evidence="3" id="KW-1133">Transmembrane helix</keyword>
<dbReference type="PANTHER" id="PTHR42751:SF3">
    <property type="entry name" value="SODIUM_GLUTAMATE SYMPORTER"/>
    <property type="match status" value="1"/>
</dbReference>
<dbReference type="InterPro" id="IPR036291">
    <property type="entry name" value="NAD(P)-bd_dom_sf"/>
</dbReference>
<gene>
    <name evidence="4" type="ORF">S06H3_18481</name>
</gene>
<name>X1MB02_9ZZZZ</name>
<evidence type="ECO:0000256" key="2">
    <source>
        <dbReference type="ARBA" id="ARBA00022448"/>
    </source>
</evidence>
<dbReference type="Gene3D" id="1.20.1530.20">
    <property type="match status" value="2"/>
</dbReference>
<keyword evidence="3" id="KW-0812">Transmembrane</keyword>
<proteinExistence type="inferred from homology"/>
<evidence type="ECO:0000313" key="4">
    <source>
        <dbReference type="EMBL" id="GAI15281.1"/>
    </source>
</evidence>
<dbReference type="PANTHER" id="PTHR42751">
    <property type="entry name" value="SODIUM/HYDROGEN EXCHANGER FAMILY/TRKA DOMAIN PROTEIN"/>
    <property type="match status" value="1"/>
</dbReference>
<evidence type="ECO:0000256" key="3">
    <source>
        <dbReference type="SAM" id="Phobius"/>
    </source>
</evidence>
<dbReference type="EMBL" id="BARV01009353">
    <property type="protein sequence ID" value="GAI15281.1"/>
    <property type="molecule type" value="Genomic_DNA"/>
</dbReference>
<keyword evidence="2" id="KW-0813">Transport</keyword>
<sequence length="300" mass="31547">LITMILTPLSISSGSWLYAKFTRIPTGREPVTEEISALPASGPAQGMKLAVIAGYGRVGRNIAQGLLDAGIAYTVIELDSELISLFQIGEFGFILAQAGISMGIISTSFYSLILASALITMILTPLSISSGSWLYAKFTRIPTGREPVTEEISALPASGPAQGMKLAVIAGYGRVGRNIAQGLLDAGIAYTVIELDSELISLFQIGEFGFILAQAGISMGIISTSFYSLILASALITMILTPLSISSGSWLYAKFTRIPTGREPVTEEISALPASGPAQGMKLAVIAGYGRVGRNIAQVY</sequence>
<reference evidence="4" key="1">
    <citation type="journal article" date="2014" name="Front. Microbiol.">
        <title>High frequency of phylogenetically diverse reductive dehalogenase-homologous genes in deep subseafloor sedimentary metagenomes.</title>
        <authorList>
            <person name="Kawai M."/>
            <person name="Futagami T."/>
            <person name="Toyoda A."/>
            <person name="Takaki Y."/>
            <person name="Nishi S."/>
            <person name="Hori S."/>
            <person name="Arai W."/>
            <person name="Tsubouchi T."/>
            <person name="Morono Y."/>
            <person name="Uchiyama I."/>
            <person name="Ito T."/>
            <person name="Fujiyama A."/>
            <person name="Inagaki F."/>
            <person name="Takami H."/>
        </authorList>
    </citation>
    <scope>NUCLEOTIDE SEQUENCE</scope>
    <source>
        <strain evidence="4">Expedition CK06-06</strain>
    </source>
</reference>
<accession>X1MB02</accession>
<organism evidence="4">
    <name type="scientific">marine sediment metagenome</name>
    <dbReference type="NCBI Taxonomy" id="412755"/>
    <lineage>
        <taxon>unclassified sequences</taxon>
        <taxon>metagenomes</taxon>
        <taxon>ecological metagenomes</taxon>
    </lineage>
</organism>
<feature type="non-terminal residue" evidence="4">
    <location>
        <position position="1"/>
    </location>
</feature>
<comment type="caution">
    <text evidence="4">The sequence shown here is derived from an EMBL/GenBank/DDBJ whole genome shotgun (WGS) entry which is preliminary data.</text>
</comment>
<feature type="transmembrane region" description="Helical" evidence="3">
    <location>
        <begin position="109"/>
        <end position="128"/>
    </location>
</feature>
<feature type="transmembrane region" description="Helical" evidence="3">
    <location>
        <begin position="226"/>
        <end position="253"/>
    </location>
</feature>
<dbReference type="AlphaFoldDB" id="X1MB02"/>
<evidence type="ECO:0008006" key="5">
    <source>
        <dbReference type="Google" id="ProtNLM"/>
    </source>
</evidence>
<keyword evidence="3" id="KW-0472">Membrane</keyword>
<evidence type="ECO:0000256" key="1">
    <source>
        <dbReference type="ARBA" id="ARBA00005551"/>
    </source>
</evidence>